<sequence>MAKAKEDSAPERESREGCCNCLWLVTSCEGLLKLLQLLATFLSFVIICGGLNSAKYKLEPKYDFMVFVGVTAFVFVGLHIILRMIHCFEKLPGFLLNPMVGAILCTLAFVAFVIASSIVYAYSYNWDTLLAAASCGFISAGLFLFEAILMFIRYKRGSRSDARETTALKSSKTEKLTGDDKDVEKQEDKKKEEEPKTAEELGFPP</sequence>
<evidence type="ECO:0000313" key="9">
    <source>
        <dbReference type="EMBL" id="EDO35694.1"/>
    </source>
</evidence>
<proteinExistence type="predicted"/>
<dbReference type="InParanoid" id="A7SKT5"/>
<feature type="transmembrane region" description="Helical" evidence="7">
    <location>
        <begin position="34"/>
        <end position="52"/>
    </location>
</feature>
<feature type="domain" description="MARVEL" evidence="8">
    <location>
        <begin position="24"/>
        <end position="155"/>
    </location>
</feature>
<dbReference type="PANTHER" id="PTHR22776">
    <property type="entry name" value="MARVEL-CONTAINING POTENTIAL LIPID RAFT-ASSOCIATED PROTEIN"/>
    <property type="match status" value="1"/>
</dbReference>
<dbReference type="PhylomeDB" id="A7SKT5"/>
<keyword evidence="10" id="KW-1185">Reference proteome</keyword>
<dbReference type="AlphaFoldDB" id="A7SKT5"/>
<evidence type="ECO:0000256" key="1">
    <source>
        <dbReference type="ARBA" id="ARBA00004141"/>
    </source>
</evidence>
<keyword evidence="4 5" id="KW-0472">Membrane</keyword>
<evidence type="ECO:0000259" key="8">
    <source>
        <dbReference type="PROSITE" id="PS51225"/>
    </source>
</evidence>
<dbReference type="GO" id="GO:0016020">
    <property type="term" value="C:membrane"/>
    <property type="evidence" value="ECO:0000318"/>
    <property type="project" value="GO_Central"/>
</dbReference>
<feature type="region of interest" description="Disordered" evidence="6">
    <location>
        <begin position="161"/>
        <end position="205"/>
    </location>
</feature>
<dbReference type="Proteomes" id="UP000001593">
    <property type="component" value="Unassembled WGS sequence"/>
</dbReference>
<dbReference type="InterPro" id="IPR050578">
    <property type="entry name" value="MARVEL-CKLF_proteins"/>
</dbReference>
<evidence type="ECO:0000256" key="4">
    <source>
        <dbReference type="ARBA" id="ARBA00023136"/>
    </source>
</evidence>
<dbReference type="OMA" id="RREYTAY"/>
<dbReference type="PROSITE" id="PS51257">
    <property type="entry name" value="PROKAR_LIPOPROTEIN"/>
    <property type="match status" value="1"/>
</dbReference>
<dbReference type="PROSITE" id="PS51225">
    <property type="entry name" value="MARVEL"/>
    <property type="match status" value="1"/>
</dbReference>
<feature type="transmembrane region" description="Helical" evidence="7">
    <location>
        <begin position="94"/>
        <end position="122"/>
    </location>
</feature>
<keyword evidence="3 7" id="KW-1133">Transmembrane helix</keyword>
<dbReference type="STRING" id="45351.A7SKT5"/>
<reference evidence="9 10" key="1">
    <citation type="journal article" date="2007" name="Science">
        <title>Sea anemone genome reveals ancestral eumetazoan gene repertoire and genomic organization.</title>
        <authorList>
            <person name="Putnam N.H."/>
            <person name="Srivastava M."/>
            <person name="Hellsten U."/>
            <person name="Dirks B."/>
            <person name="Chapman J."/>
            <person name="Salamov A."/>
            <person name="Terry A."/>
            <person name="Shapiro H."/>
            <person name="Lindquist E."/>
            <person name="Kapitonov V.V."/>
            <person name="Jurka J."/>
            <person name="Genikhovich G."/>
            <person name="Grigoriev I.V."/>
            <person name="Lucas S.M."/>
            <person name="Steele R.E."/>
            <person name="Finnerty J.R."/>
            <person name="Technau U."/>
            <person name="Martindale M.Q."/>
            <person name="Rokhsar D.S."/>
        </authorList>
    </citation>
    <scope>NUCLEOTIDE SEQUENCE [LARGE SCALE GENOMIC DNA]</scope>
    <source>
        <strain evidence="10">CH2 X CH6</strain>
    </source>
</reference>
<dbReference type="InterPro" id="IPR008253">
    <property type="entry name" value="Marvel"/>
</dbReference>
<evidence type="ECO:0000256" key="2">
    <source>
        <dbReference type="ARBA" id="ARBA00022692"/>
    </source>
</evidence>
<gene>
    <name evidence="9" type="ORF">NEMVEDRAFT_v1g245926</name>
</gene>
<evidence type="ECO:0000256" key="3">
    <source>
        <dbReference type="ARBA" id="ARBA00022989"/>
    </source>
</evidence>
<keyword evidence="2 5" id="KW-0812">Transmembrane</keyword>
<evidence type="ECO:0000256" key="7">
    <source>
        <dbReference type="SAM" id="Phobius"/>
    </source>
</evidence>
<feature type="transmembrane region" description="Helical" evidence="7">
    <location>
        <begin position="64"/>
        <end position="82"/>
    </location>
</feature>
<feature type="transmembrane region" description="Helical" evidence="7">
    <location>
        <begin position="128"/>
        <end position="152"/>
    </location>
</feature>
<dbReference type="KEGG" id="nve:5507101"/>
<evidence type="ECO:0000256" key="6">
    <source>
        <dbReference type="SAM" id="MobiDB-lite"/>
    </source>
</evidence>
<name>A7SKT5_NEMVE</name>
<evidence type="ECO:0000256" key="5">
    <source>
        <dbReference type="PROSITE-ProRule" id="PRU00581"/>
    </source>
</evidence>
<dbReference type="PANTHER" id="PTHR22776:SF49">
    <property type="entry name" value="MARVEL DOMAIN-CONTAINING PROTEIN"/>
    <property type="match status" value="1"/>
</dbReference>
<dbReference type="HOGENOM" id="CLU_1338974_0_0_1"/>
<evidence type="ECO:0000313" key="10">
    <source>
        <dbReference type="Proteomes" id="UP000001593"/>
    </source>
</evidence>
<organism evidence="9 10">
    <name type="scientific">Nematostella vectensis</name>
    <name type="common">Starlet sea anemone</name>
    <dbReference type="NCBI Taxonomy" id="45351"/>
    <lineage>
        <taxon>Eukaryota</taxon>
        <taxon>Metazoa</taxon>
        <taxon>Cnidaria</taxon>
        <taxon>Anthozoa</taxon>
        <taxon>Hexacorallia</taxon>
        <taxon>Actiniaria</taxon>
        <taxon>Edwardsiidae</taxon>
        <taxon>Nematostella</taxon>
    </lineage>
</organism>
<protein>
    <recommendedName>
        <fullName evidence="8">MARVEL domain-containing protein</fullName>
    </recommendedName>
</protein>
<accession>A7SKT5</accession>
<feature type="compositionally biased region" description="Basic and acidic residues" evidence="6">
    <location>
        <begin position="161"/>
        <end position="199"/>
    </location>
</feature>
<comment type="subcellular location">
    <subcellularLocation>
        <location evidence="1">Membrane</location>
        <topology evidence="1">Multi-pass membrane protein</topology>
    </subcellularLocation>
</comment>
<dbReference type="Pfam" id="PF01284">
    <property type="entry name" value="MARVEL"/>
    <property type="match status" value="1"/>
</dbReference>
<dbReference type="EMBL" id="DS469691">
    <property type="protein sequence ID" value="EDO35694.1"/>
    <property type="molecule type" value="Genomic_DNA"/>
</dbReference>